<dbReference type="Gene3D" id="3.30.530.20">
    <property type="match status" value="1"/>
</dbReference>
<gene>
    <name evidence="1" type="ORF">GWK48_07620</name>
</gene>
<dbReference type="AlphaFoldDB" id="A0A6N0NYU6"/>
<evidence type="ECO:0000313" key="1">
    <source>
        <dbReference type="EMBL" id="QKR00260.1"/>
    </source>
</evidence>
<accession>A0A6N0NYU6</accession>
<keyword evidence="2" id="KW-1185">Reference proteome</keyword>
<reference evidence="1 2" key="1">
    <citation type="submission" date="2020-02" db="EMBL/GenBank/DDBJ databases">
        <title>Comparative genome analysis reveals the metabolism and evolution of the thermophilic archaeal genus Metallosphaera.</title>
        <authorList>
            <person name="Jiang C."/>
        </authorList>
    </citation>
    <scope>NUCLEOTIDE SEQUENCE [LARGE SCALE GENOMIC DNA]</scope>
    <source>
        <strain evidence="1 2">Ric-A</strain>
    </source>
</reference>
<dbReference type="RefSeq" id="WP_174631069.1">
    <property type="nucleotide sequence ID" value="NZ_CP049074.1"/>
</dbReference>
<dbReference type="InterPro" id="IPR023393">
    <property type="entry name" value="START-like_dom_sf"/>
</dbReference>
<dbReference type="OrthoDB" id="33937at2157"/>
<dbReference type="InterPro" id="IPR021578">
    <property type="entry name" value="STK_08120-like"/>
</dbReference>
<sequence length="157" mass="18232">METKLAVPVKMEKDVFLKLFSDQRFFFSNFTPFTIVKEEDDSVFYLYGDFYTMFSSFDVEARVRKYVSKDSVIYVLVVEPGLIQESSSKSIDSSFKGVPPKGNGKITISHLLEEIGIAIDYSGDREKPIVNFISNRMKKQIKNFDNIVNMERIRRRL</sequence>
<organism evidence="1 2">
    <name type="scientific">Metallosphaera tengchongensis</name>
    <dbReference type="NCBI Taxonomy" id="1532350"/>
    <lineage>
        <taxon>Archaea</taxon>
        <taxon>Thermoproteota</taxon>
        <taxon>Thermoprotei</taxon>
        <taxon>Sulfolobales</taxon>
        <taxon>Sulfolobaceae</taxon>
        <taxon>Metallosphaera</taxon>
    </lineage>
</organism>
<dbReference type="Pfam" id="PF11485">
    <property type="entry name" value="STK_08120-like"/>
    <property type="match status" value="1"/>
</dbReference>
<dbReference type="EMBL" id="CP049074">
    <property type="protein sequence ID" value="QKR00260.1"/>
    <property type="molecule type" value="Genomic_DNA"/>
</dbReference>
<evidence type="ECO:0000313" key="2">
    <source>
        <dbReference type="Proteomes" id="UP000509301"/>
    </source>
</evidence>
<protein>
    <submittedName>
        <fullName evidence="1">DUF3211 domain-containing protein</fullName>
    </submittedName>
</protein>
<dbReference type="KEGG" id="mten:GWK48_07620"/>
<dbReference type="GeneID" id="55641807"/>
<dbReference type="Proteomes" id="UP000509301">
    <property type="component" value="Chromosome"/>
</dbReference>
<name>A0A6N0NYU6_9CREN</name>
<proteinExistence type="predicted"/>